<name>A0A8G2CIP0_ACIRU</name>
<evidence type="ECO:0000313" key="18">
    <source>
        <dbReference type="EMBL" id="SIQ31611.1"/>
    </source>
</evidence>
<dbReference type="GO" id="GO:0008820">
    <property type="term" value="F:cobinamide phosphate guanylyltransferase activity"/>
    <property type="evidence" value="ECO:0007669"/>
    <property type="project" value="UniProtKB-UniRule"/>
</dbReference>
<dbReference type="InterPro" id="IPR027417">
    <property type="entry name" value="P-loop_NTPase"/>
</dbReference>
<comment type="catalytic activity">
    <reaction evidence="2 14">
        <text>adenosylcob(III)inamide phosphate + GTP + H(+) = adenosylcob(III)inamide-GDP + diphosphate</text>
        <dbReference type="Rhea" id="RHEA:22712"/>
        <dbReference type="ChEBI" id="CHEBI:15378"/>
        <dbReference type="ChEBI" id="CHEBI:33019"/>
        <dbReference type="ChEBI" id="CHEBI:37565"/>
        <dbReference type="ChEBI" id="CHEBI:58502"/>
        <dbReference type="ChEBI" id="CHEBI:60487"/>
        <dbReference type="EC" id="2.7.7.62"/>
    </reaction>
</comment>
<evidence type="ECO:0000256" key="4">
    <source>
        <dbReference type="ARBA" id="ARBA00003889"/>
    </source>
</evidence>
<protein>
    <recommendedName>
        <fullName evidence="14">Bifunctional adenosylcobalamin biosynthesis protein</fullName>
        <ecNumber evidence="14">2.7.1.156</ecNumber>
        <ecNumber evidence="14">2.7.7.62</ecNumber>
    </recommendedName>
</protein>
<dbReference type="GO" id="GO:0043752">
    <property type="term" value="F:adenosylcobinamide kinase activity"/>
    <property type="evidence" value="ECO:0007669"/>
    <property type="project" value="UniProtKB-EC"/>
</dbReference>
<comment type="caution">
    <text evidence="18">The sequence shown here is derived from an EMBL/GenBank/DDBJ whole genome shotgun (WGS) entry which is preliminary data.</text>
</comment>
<dbReference type="CDD" id="cd00544">
    <property type="entry name" value="CobU"/>
    <property type="match status" value="1"/>
</dbReference>
<dbReference type="PANTHER" id="PTHR34848">
    <property type="match status" value="1"/>
</dbReference>
<evidence type="ECO:0000256" key="13">
    <source>
        <dbReference type="ARBA" id="ARBA00023134"/>
    </source>
</evidence>
<evidence type="ECO:0000256" key="7">
    <source>
        <dbReference type="ARBA" id="ARBA00007490"/>
    </source>
</evidence>
<keyword evidence="10 14" id="KW-0547">Nucleotide-binding</keyword>
<evidence type="ECO:0000256" key="12">
    <source>
        <dbReference type="ARBA" id="ARBA00022840"/>
    </source>
</evidence>
<organism evidence="18 19">
    <name type="scientific">Acidiphilium rubrum</name>
    <dbReference type="NCBI Taxonomy" id="526"/>
    <lineage>
        <taxon>Bacteria</taxon>
        <taxon>Pseudomonadati</taxon>
        <taxon>Pseudomonadota</taxon>
        <taxon>Alphaproteobacteria</taxon>
        <taxon>Acetobacterales</taxon>
        <taxon>Acidocellaceae</taxon>
        <taxon>Acidiphilium</taxon>
    </lineage>
</organism>
<feature type="binding site" evidence="16">
    <location>
        <begin position="64"/>
        <end position="66"/>
    </location>
    <ligand>
        <name>GTP</name>
        <dbReference type="ChEBI" id="CHEBI:37565"/>
    </ligand>
</feature>
<dbReference type="EC" id="2.7.1.156" evidence="14"/>
<keyword evidence="9 14" id="KW-0808">Transferase</keyword>
<comment type="pathway">
    <text evidence="5 14">Cofactor biosynthesis; adenosylcobalamin biosynthesis; adenosylcobalamin from cob(II)yrinate a,c-diamide: step 6/7.</text>
</comment>
<dbReference type="PIRSF" id="PIRSF006135">
    <property type="entry name" value="CobU"/>
    <property type="match status" value="1"/>
</dbReference>
<comment type="catalytic activity">
    <reaction evidence="1 14">
        <text>adenosylcob(III)inamide + ATP = adenosylcob(III)inamide phosphate + ADP + H(+)</text>
        <dbReference type="Rhea" id="RHEA:15769"/>
        <dbReference type="ChEBI" id="CHEBI:2480"/>
        <dbReference type="ChEBI" id="CHEBI:15378"/>
        <dbReference type="ChEBI" id="CHEBI:30616"/>
        <dbReference type="ChEBI" id="CHEBI:58502"/>
        <dbReference type="ChEBI" id="CHEBI:456216"/>
        <dbReference type="EC" id="2.7.1.156"/>
    </reaction>
</comment>
<dbReference type="GO" id="GO:0005524">
    <property type="term" value="F:ATP binding"/>
    <property type="evidence" value="ECO:0007669"/>
    <property type="project" value="UniProtKB-UniRule"/>
</dbReference>
<proteinExistence type="inferred from homology"/>
<dbReference type="GO" id="GO:0005525">
    <property type="term" value="F:GTP binding"/>
    <property type="evidence" value="ECO:0007669"/>
    <property type="project" value="UniProtKB-UniRule"/>
</dbReference>
<dbReference type="PANTHER" id="PTHR34848:SF1">
    <property type="entry name" value="BIFUNCTIONAL ADENOSYLCOBALAMIN BIOSYNTHESIS PROTEIN COBU"/>
    <property type="match status" value="1"/>
</dbReference>
<keyword evidence="13 14" id="KW-0342">GTP-binding</keyword>
<evidence type="ECO:0000256" key="1">
    <source>
        <dbReference type="ARBA" id="ARBA00000312"/>
    </source>
</evidence>
<evidence type="ECO:0000256" key="10">
    <source>
        <dbReference type="ARBA" id="ARBA00022741"/>
    </source>
</evidence>
<dbReference type="GO" id="GO:0009236">
    <property type="term" value="P:cobalamin biosynthetic process"/>
    <property type="evidence" value="ECO:0007669"/>
    <property type="project" value="UniProtKB-UniRule"/>
</dbReference>
<dbReference type="RefSeq" id="WP_081849002.1">
    <property type="nucleotide sequence ID" value="NZ_FTNE01000003.1"/>
</dbReference>
<evidence type="ECO:0000256" key="2">
    <source>
        <dbReference type="ARBA" id="ARBA00000711"/>
    </source>
</evidence>
<evidence type="ECO:0000256" key="9">
    <source>
        <dbReference type="ARBA" id="ARBA00022679"/>
    </source>
</evidence>
<accession>A0A8G2CIP0</accession>
<feature type="binding site" evidence="16">
    <location>
        <position position="112"/>
    </location>
    <ligand>
        <name>GTP</name>
        <dbReference type="ChEBI" id="CHEBI:37565"/>
    </ligand>
</feature>
<feature type="binding site" evidence="16">
    <location>
        <begin position="39"/>
        <end position="46"/>
    </location>
    <ligand>
        <name>GTP</name>
        <dbReference type="ChEBI" id="CHEBI:37565"/>
    </ligand>
</feature>
<dbReference type="SUPFAM" id="SSF52540">
    <property type="entry name" value="P-loop containing nucleoside triphosphate hydrolases"/>
    <property type="match status" value="1"/>
</dbReference>
<evidence type="ECO:0000256" key="11">
    <source>
        <dbReference type="ARBA" id="ARBA00022777"/>
    </source>
</evidence>
<gene>
    <name evidence="18" type="ORF">SAMN05421828_103173</name>
</gene>
<evidence type="ECO:0000256" key="15">
    <source>
        <dbReference type="PIRSR" id="PIRSR006135-1"/>
    </source>
</evidence>
<evidence type="ECO:0000256" key="6">
    <source>
        <dbReference type="ARBA" id="ARBA00005159"/>
    </source>
</evidence>
<comment type="similarity">
    <text evidence="7 14">Belongs to the CobU/CobP family.</text>
</comment>
<dbReference type="Gene3D" id="3.40.50.300">
    <property type="entry name" value="P-loop containing nucleotide triphosphate hydrolases"/>
    <property type="match status" value="1"/>
</dbReference>
<dbReference type="NCBIfam" id="NF004469">
    <property type="entry name" value="PRK05800.1"/>
    <property type="match status" value="1"/>
</dbReference>
<evidence type="ECO:0000313" key="19">
    <source>
        <dbReference type="Proteomes" id="UP000186308"/>
    </source>
</evidence>
<evidence type="ECO:0000256" key="8">
    <source>
        <dbReference type="ARBA" id="ARBA00022573"/>
    </source>
</evidence>
<comment type="function">
    <text evidence="4 14">Catalyzes ATP-dependent phosphorylation of adenosylcobinamide and addition of GMP to adenosylcobinamide phosphate.</text>
</comment>
<dbReference type="EMBL" id="FTNE01000003">
    <property type="protein sequence ID" value="SIQ31611.1"/>
    <property type="molecule type" value="Genomic_DNA"/>
</dbReference>
<dbReference type="EC" id="2.7.7.62" evidence="14"/>
<sequence>MPTSERYRNKQGFQPRPPCATPSKTAQGTAPIPTTLILGGARSGKSRHAETLLAAHQPPWHYLATAQAFDAEMRERIALHQARRDHNWHTTEAPLDLITPLEAAGPTPVLIDCLTIWLTNLLLAEADLTAESARLAAALSTRTAPTILVASEVGLGIVPENALARRFRDAAGLLHQRIAAGADHVIFMVAGLPLTVK</sequence>
<keyword evidence="11 14" id="KW-0418">Kinase</keyword>
<dbReference type="Proteomes" id="UP000186308">
    <property type="component" value="Unassembled WGS sequence"/>
</dbReference>
<keyword evidence="8 14" id="KW-0169">Cobalamin biosynthesis</keyword>
<evidence type="ECO:0000256" key="5">
    <source>
        <dbReference type="ARBA" id="ARBA00004692"/>
    </source>
</evidence>
<dbReference type="UniPathway" id="UPA00148">
    <property type="reaction ID" value="UER00236"/>
</dbReference>
<feature type="active site" description="GMP-histidine intermediate" evidence="15">
    <location>
        <position position="80"/>
    </location>
</feature>
<feature type="binding site" evidence="16">
    <location>
        <position position="92"/>
    </location>
    <ligand>
        <name>GTP</name>
        <dbReference type="ChEBI" id="CHEBI:37565"/>
    </ligand>
</feature>
<evidence type="ECO:0000256" key="3">
    <source>
        <dbReference type="ARBA" id="ARBA00001522"/>
    </source>
</evidence>
<dbReference type="InterPro" id="IPR003203">
    <property type="entry name" value="CobU/CobP"/>
</dbReference>
<dbReference type="Pfam" id="PF02283">
    <property type="entry name" value="CobU"/>
    <property type="match status" value="1"/>
</dbReference>
<reference evidence="18 19" key="1">
    <citation type="submission" date="2017-01" db="EMBL/GenBank/DDBJ databases">
        <authorList>
            <person name="Varghese N."/>
            <person name="Submissions S."/>
        </authorList>
    </citation>
    <scope>NUCLEOTIDE SEQUENCE [LARGE SCALE GENOMIC DNA]</scope>
    <source>
        <strain evidence="18 19">ATCC 35905</strain>
    </source>
</reference>
<dbReference type="AlphaFoldDB" id="A0A8G2CIP0"/>
<dbReference type="OrthoDB" id="9788370at2"/>
<feature type="region of interest" description="Disordered" evidence="17">
    <location>
        <begin position="1"/>
        <end position="31"/>
    </location>
</feature>
<evidence type="ECO:0000256" key="16">
    <source>
        <dbReference type="PIRSR" id="PIRSR006135-2"/>
    </source>
</evidence>
<comment type="catalytic activity">
    <reaction evidence="3">
        <text>adenosylcob(III)inamide + GTP = adenosylcob(III)inamide phosphate + GDP + H(+)</text>
        <dbReference type="Rhea" id="RHEA:15765"/>
        <dbReference type="ChEBI" id="CHEBI:2480"/>
        <dbReference type="ChEBI" id="CHEBI:15378"/>
        <dbReference type="ChEBI" id="CHEBI:37565"/>
        <dbReference type="ChEBI" id="CHEBI:58189"/>
        <dbReference type="ChEBI" id="CHEBI:58502"/>
        <dbReference type="EC" id="2.7.1.156"/>
    </reaction>
</comment>
<keyword evidence="19" id="KW-1185">Reference proteome</keyword>
<keyword evidence="18" id="KW-0548">Nucleotidyltransferase</keyword>
<evidence type="ECO:0000256" key="17">
    <source>
        <dbReference type="SAM" id="MobiDB-lite"/>
    </source>
</evidence>
<evidence type="ECO:0000256" key="14">
    <source>
        <dbReference type="PIRNR" id="PIRNR006135"/>
    </source>
</evidence>
<comment type="pathway">
    <text evidence="6 14">Cofactor biosynthesis; adenosylcobalamin biosynthesis; adenosylcobalamin from cob(II)yrinate a,c-diamide: step 5/7.</text>
</comment>
<keyword evidence="12 14" id="KW-0067">ATP-binding</keyword>